<protein>
    <submittedName>
        <fullName evidence="1">Uncharacterized protein</fullName>
    </submittedName>
</protein>
<feature type="non-terminal residue" evidence="1">
    <location>
        <position position="1"/>
    </location>
</feature>
<evidence type="ECO:0000313" key="2">
    <source>
        <dbReference type="Proteomes" id="UP000499080"/>
    </source>
</evidence>
<sequence>SESRGASLSSKWRDEGVRLAKKLGTPSFRSSRGYEILGRNGVKFMDEFSDLCFVMGKQDLDPPRRSFVNRK</sequence>
<evidence type="ECO:0000313" key="1">
    <source>
        <dbReference type="EMBL" id="GBO20865.1"/>
    </source>
</evidence>
<reference evidence="1 2" key="1">
    <citation type="journal article" date="2019" name="Sci. Rep.">
        <title>Orb-weaving spider Araneus ventricosus genome elucidates the spidroin gene catalogue.</title>
        <authorList>
            <person name="Kono N."/>
            <person name="Nakamura H."/>
            <person name="Ohtoshi R."/>
            <person name="Moran D.A.P."/>
            <person name="Shinohara A."/>
            <person name="Yoshida Y."/>
            <person name="Fujiwara M."/>
            <person name="Mori M."/>
            <person name="Tomita M."/>
            <person name="Arakawa K."/>
        </authorList>
    </citation>
    <scope>NUCLEOTIDE SEQUENCE [LARGE SCALE GENOMIC DNA]</scope>
</reference>
<name>A0A4Y2V6F6_ARAVE</name>
<accession>A0A4Y2V6F6</accession>
<proteinExistence type="predicted"/>
<gene>
    <name evidence="1" type="ORF">AVEN_105257_1</name>
</gene>
<dbReference type="AlphaFoldDB" id="A0A4Y2V6F6"/>
<keyword evidence="2" id="KW-1185">Reference proteome</keyword>
<dbReference type="Proteomes" id="UP000499080">
    <property type="component" value="Unassembled WGS sequence"/>
</dbReference>
<comment type="caution">
    <text evidence="1">The sequence shown here is derived from an EMBL/GenBank/DDBJ whole genome shotgun (WGS) entry which is preliminary data.</text>
</comment>
<organism evidence="1 2">
    <name type="scientific">Araneus ventricosus</name>
    <name type="common">Orbweaver spider</name>
    <name type="synonym">Epeira ventricosa</name>
    <dbReference type="NCBI Taxonomy" id="182803"/>
    <lineage>
        <taxon>Eukaryota</taxon>
        <taxon>Metazoa</taxon>
        <taxon>Ecdysozoa</taxon>
        <taxon>Arthropoda</taxon>
        <taxon>Chelicerata</taxon>
        <taxon>Arachnida</taxon>
        <taxon>Araneae</taxon>
        <taxon>Araneomorphae</taxon>
        <taxon>Entelegynae</taxon>
        <taxon>Araneoidea</taxon>
        <taxon>Araneidae</taxon>
        <taxon>Araneus</taxon>
    </lineage>
</organism>
<dbReference type="EMBL" id="BGPR01044151">
    <property type="protein sequence ID" value="GBO20865.1"/>
    <property type="molecule type" value="Genomic_DNA"/>
</dbReference>